<dbReference type="Gene3D" id="3.40.50.300">
    <property type="entry name" value="P-loop containing nucleotide triphosphate hydrolases"/>
    <property type="match status" value="1"/>
</dbReference>
<dbReference type="PANTHER" id="PTHR46638">
    <property type="entry name" value="CORRINOID ADENOSYLTRANSFERASE"/>
    <property type="match status" value="1"/>
</dbReference>
<name>A0A3E3I4F9_9FIRM</name>
<dbReference type="EMBL" id="QVLV01000008">
    <property type="protein sequence ID" value="RGE59907.1"/>
    <property type="molecule type" value="Genomic_DNA"/>
</dbReference>
<keyword evidence="1" id="KW-0808">Transferase</keyword>
<comment type="caution">
    <text evidence="1">The sequence shown here is derived from an EMBL/GenBank/DDBJ whole genome shotgun (WGS) entry which is preliminary data.</text>
</comment>
<gene>
    <name evidence="1" type="ORF">DXC51_13085</name>
</gene>
<protein>
    <submittedName>
        <fullName evidence="1">Cob(I)yrinic acid a,c-diamide adenosyltransferase</fullName>
    </submittedName>
</protein>
<evidence type="ECO:0000313" key="2">
    <source>
        <dbReference type="Proteomes" id="UP000260812"/>
    </source>
</evidence>
<dbReference type="PIRSF" id="PIRSF015617">
    <property type="entry name" value="Adensltrnsf_CobA"/>
    <property type="match status" value="1"/>
</dbReference>
<dbReference type="GO" id="GO:0005524">
    <property type="term" value="F:ATP binding"/>
    <property type="evidence" value="ECO:0007669"/>
    <property type="project" value="InterPro"/>
</dbReference>
<evidence type="ECO:0000313" key="1">
    <source>
        <dbReference type="EMBL" id="RGE59907.1"/>
    </source>
</evidence>
<dbReference type="InterPro" id="IPR027417">
    <property type="entry name" value="P-loop_NTPase"/>
</dbReference>
<dbReference type="GO" id="GO:0008817">
    <property type="term" value="F:corrinoid adenosyltransferase activity"/>
    <property type="evidence" value="ECO:0007669"/>
    <property type="project" value="InterPro"/>
</dbReference>
<dbReference type="AlphaFoldDB" id="A0A3E3I4F9"/>
<dbReference type="SUPFAM" id="SSF52540">
    <property type="entry name" value="P-loop containing nucleoside triphosphate hydrolases"/>
    <property type="match status" value="1"/>
</dbReference>
<reference evidence="1" key="1">
    <citation type="submission" date="2018-08" db="EMBL/GenBank/DDBJ databases">
        <title>A genome reference for cultivated species of the human gut microbiota.</title>
        <authorList>
            <person name="Zou Y."/>
            <person name="Xue W."/>
            <person name="Luo G."/>
        </authorList>
    </citation>
    <scope>NUCLEOTIDE SEQUENCE [LARGE SCALE GENOMIC DNA]</scope>
    <source>
        <strain evidence="1">TF05-5AC</strain>
    </source>
</reference>
<dbReference type="Proteomes" id="UP000260812">
    <property type="component" value="Unassembled WGS sequence"/>
</dbReference>
<keyword evidence="2" id="KW-1185">Reference proteome</keyword>
<dbReference type="Pfam" id="PF02572">
    <property type="entry name" value="CobA_CobO_BtuR"/>
    <property type="match status" value="1"/>
</dbReference>
<accession>A0A3E3I4F9</accession>
<proteinExistence type="predicted"/>
<dbReference type="PANTHER" id="PTHR46638:SF1">
    <property type="entry name" value="CORRINOID ADENOSYLTRANSFERASE"/>
    <property type="match status" value="1"/>
</dbReference>
<dbReference type="GO" id="GO:0009236">
    <property type="term" value="P:cobalamin biosynthetic process"/>
    <property type="evidence" value="ECO:0007669"/>
    <property type="project" value="InterPro"/>
</dbReference>
<dbReference type="InterPro" id="IPR003724">
    <property type="entry name" value="CblAdoTrfase_CobA"/>
</dbReference>
<organism evidence="1 2">
    <name type="scientific">Eisenbergiella massiliensis</name>
    <dbReference type="NCBI Taxonomy" id="1720294"/>
    <lineage>
        <taxon>Bacteria</taxon>
        <taxon>Bacillati</taxon>
        <taxon>Bacillota</taxon>
        <taxon>Clostridia</taxon>
        <taxon>Lachnospirales</taxon>
        <taxon>Lachnospiraceae</taxon>
        <taxon>Eisenbergiella</taxon>
    </lineage>
</organism>
<sequence length="177" mass="19805">MKLERGLIHLYTGEGKGKTTAAMGLALRAAGSGKKVLIVQFMKGRDTGELHSLARIPEIRLLRSEKDFGFFSSMTLEQKEELTEIHNRILEEAILQAQEGKADVLVMDEVTYPVNWGLLDGGRLKDFLLHKPEAVEVVCTGRDAPAFLTDAADYITEMRCVRHPYQKGIMARKGIEF</sequence>